<dbReference type="RefSeq" id="WP_220228229.1">
    <property type="nucleotide sequence ID" value="NZ_JAICBX010000002.1"/>
</dbReference>
<proteinExistence type="inferred from homology"/>
<evidence type="ECO:0000259" key="5">
    <source>
        <dbReference type="SMART" id="SM00903"/>
    </source>
</evidence>
<keyword evidence="3" id="KW-0288">FMN</keyword>
<dbReference type="SMART" id="SM00903">
    <property type="entry name" value="Flavin_Reduct"/>
    <property type="match status" value="1"/>
</dbReference>
<keyword evidence="7" id="KW-1185">Reference proteome</keyword>
<feature type="domain" description="Flavin reductase like" evidence="5">
    <location>
        <begin position="35"/>
        <end position="189"/>
    </location>
</feature>
<dbReference type="Pfam" id="PF01613">
    <property type="entry name" value="Flavin_Reduct"/>
    <property type="match status" value="1"/>
</dbReference>
<dbReference type="PANTHER" id="PTHR33798:SF5">
    <property type="entry name" value="FLAVIN REDUCTASE LIKE DOMAIN-CONTAINING PROTEIN"/>
    <property type="match status" value="1"/>
</dbReference>
<evidence type="ECO:0000313" key="6">
    <source>
        <dbReference type="EMBL" id="MBW8637529.1"/>
    </source>
</evidence>
<dbReference type="InterPro" id="IPR002563">
    <property type="entry name" value="Flavin_Rdtase-like_dom"/>
</dbReference>
<dbReference type="Proteomes" id="UP001196509">
    <property type="component" value="Unassembled WGS sequence"/>
</dbReference>
<dbReference type="SUPFAM" id="SSF50475">
    <property type="entry name" value="FMN-binding split barrel"/>
    <property type="match status" value="1"/>
</dbReference>
<organism evidence="6 7">
    <name type="scientific">Flavimaribacter sediminis</name>
    <dbReference type="NCBI Taxonomy" id="2865987"/>
    <lineage>
        <taxon>Bacteria</taxon>
        <taxon>Pseudomonadati</taxon>
        <taxon>Pseudomonadota</taxon>
        <taxon>Alphaproteobacteria</taxon>
        <taxon>Hyphomicrobiales</taxon>
        <taxon>Rhizobiaceae</taxon>
        <taxon>Flavimaribacter</taxon>
    </lineage>
</organism>
<dbReference type="EMBL" id="JAICBX010000002">
    <property type="protein sequence ID" value="MBW8637529.1"/>
    <property type="molecule type" value="Genomic_DNA"/>
</dbReference>
<comment type="similarity">
    <text evidence="4">Belongs to the flavoredoxin family.</text>
</comment>
<sequence length="211" mass="22777">MLEPPVRPVSDDDPAYHGLILDRFDAQSRYKLLTGTVTPRPIALVSTVSSAGIVNVAPFSQFMIVAANPGLLGFSASPLADGPKHTVRNIRESGELVINTPNFSMAEQVQACADELPEGESEARHAGLDLVASETVAPPRVAGAPVQFECELEKFVEFGDLPNIIVVARVRLMHLREDLLLTGNRIDTAALDPLARIGGRNYTRLGELKEV</sequence>
<accession>A0AAE2ZK99</accession>
<gene>
    <name evidence="6" type="ORF">K1W69_10045</name>
</gene>
<keyword evidence="2" id="KW-0285">Flavoprotein</keyword>
<dbReference type="Gene3D" id="2.30.110.10">
    <property type="entry name" value="Electron Transport, Fmn-binding Protein, Chain A"/>
    <property type="match status" value="1"/>
</dbReference>
<evidence type="ECO:0000256" key="1">
    <source>
        <dbReference type="ARBA" id="ARBA00001917"/>
    </source>
</evidence>
<dbReference type="InterPro" id="IPR012349">
    <property type="entry name" value="Split_barrel_FMN-bd"/>
</dbReference>
<evidence type="ECO:0000256" key="4">
    <source>
        <dbReference type="ARBA" id="ARBA00038054"/>
    </source>
</evidence>
<comment type="caution">
    <text evidence="6">The sequence shown here is derived from an EMBL/GenBank/DDBJ whole genome shotgun (WGS) entry which is preliminary data.</text>
</comment>
<dbReference type="GO" id="GO:0010181">
    <property type="term" value="F:FMN binding"/>
    <property type="evidence" value="ECO:0007669"/>
    <property type="project" value="InterPro"/>
</dbReference>
<dbReference type="GO" id="GO:0016646">
    <property type="term" value="F:oxidoreductase activity, acting on the CH-NH group of donors, NAD or NADP as acceptor"/>
    <property type="evidence" value="ECO:0007669"/>
    <property type="project" value="UniProtKB-ARBA"/>
</dbReference>
<protein>
    <submittedName>
        <fullName evidence="6">Flavin reductase family protein</fullName>
    </submittedName>
</protein>
<dbReference type="AlphaFoldDB" id="A0AAE2ZK99"/>
<name>A0AAE2ZK99_9HYPH</name>
<evidence type="ECO:0000256" key="3">
    <source>
        <dbReference type="ARBA" id="ARBA00022643"/>
    </source>
</evidence>
<comment type="cofactor">
    <cofactor evidence="1">
        <name>FMN</name>
        <dbReference type="ChEBI" id="CHEBI:58210"/>
    </cofactor>
</comment>
<evidence type="ECO:0000256" key="2">
    <source>
        <dbReference type="ARBA" id="ARBA00022630"/>
    </source>
</evidence>
<dbReference type="PANTHER" id="PTHR33798">
    <property type="entry name" value="FLAVOPROTEIN OXYGENASE"/>
    <property type="match status" value="1"/>
</dbReference>
<reference evidence="6" key="1">
    <citation type="submission" date="2021-08" db="EMBL/GenBank/DDBJ databases">
        <title>Hoeflea bacterium WL0058 sp. nov., isolated from the sediment.</title>
        <authorList>
            <person name="Wang L."/>
            <person name="Zhang D."/>
        </authorList>
    </citation>
    <scope>NUCLEOTIDE SEQUENCE</scope>
    <source>
        <strain evidence="6">WL0058</strain>
    </source>
</reference>
<evidence type="ECO:0000313" key="7">
    <source>
        <dbReference type="Proteomes" id="UP001196509"/>
    </source>
</evidence>